<keyword evidence="2" id="KW-1185">Reference proteome</keyword>
<dbReference type="RefSeq" id="WP_344628061.1">
    <property type="nucleotide sequence ID" value="NZ_BAAALD010000136.1"/>
</dbReference>
<protein>
    <submittedName>
        <fullName evidence="1">Uncharacterized protein</fullName>
    </submittedName>
</protein>
<organism evidence="1 2">
    <name type="scientific">Kitasatospora arboriphila</name>
    <dbReference type="NCBI Taxonomy" id="258052"/>
    <lineage>
        <taxon>Bacteria</taxon>
        <taxon>Bacillati</taxon>
        <taxon>Actinomycetota</taxon>
        <taxon>Actinomycetes</taxon>
        <taxon>Kitasatosporales</taxon>
        <taxon>Streptomycetaceae</taxon>
        <taxon>Kitasatospora</taxon>
    </lineage>
</organism>
<dbReference type="Proteomes" id="UP001499987">
    <property type="component" value="Unassembled WGS sequence"/>
</dbReference>
<evidence type="ECO:0000313" key="2">
    <source>
        <dbReference type="Proteomes" id="UP001499987"/>
    </source>
</evidence>
<proteinExistence type="predicted"/>
<reference evidence="1 2" key="1">
    <citation type="journal article" date="2019" name="Int. J. Syst. Evol. Microbiol.">
        <title>The Global Catalogue of Microorganisms (GCM) 10K type strain sequencing project: providing services to taxonomists for standard genome sequencing and annotation.</title>
        <authorList>
            <consortium name="The Broad Institute Genomics Platform"/>
            <consortium name="The Broad Institute Genome Sequencing Center for Infectious Disease"/>
            <person name="Wu L."/>
            <person name="Ma J."/>
        </authorList>
    </citation>
    <scope>NUCLEOTIDE SEQUENCE [LARGE SCALE GENOMIC DNA]</scope>
    <source>
        <strain evidence="1 2">JCM 13002</strain>
    </source>
</reference>
<sequence length="213" mass="23642">MAPANPAFDRAYEERLHRWSQLPLRWLQPGEPLYGVVDLGLDRYVRRGLPARHRTAVRPPQEPAGRRRGCLSAVLLLPLQLLDLEGMVEAVGESTVRGVRRAFHGRPFSGGWGSAAGRFVIAVRTGPSTHRRFRHGRTLLAVTDRRVLLVDHDHGELMAAFGRQELARTGTVRSRQPERVDLVFADGSHIAVTARSHAHARAVHTLLDGPGPH</sequence>
<comment type="caution">
    <text evidence="1">The sequence shown here is derived from an EMBL/GenBank/DDBJ whole genome shotgun (WGS) entry which is preliminary data.</text>
</comment>
<name>A0ABN1U6Q5_9ACTN</name>
<gene>
    <name evidence="1" type="ORF">GCM10009663_73040</name>
</gene>
<accession>A0ABN1U6Q5</accession>
<evidence type="ECO:0000313" key="1">
    <source>
        <dbReference type="EMBL" id="GAA1123159.1"/>
    </source>
</evidence>
<dbReference type="EMBL" id="BAAALD010000136">
    <property type="protein sequence ID" value="GAA1123159.1"/>
    <property type="molecule type" value="Genomic_DNA"/>
</dbReference>